<keyword evidence="2" id="KW-1185">Reference proteome</keyword>
<evidence type="ECO:0000313" key="2">
    <source>
        <dbReference type="Proteomes" id="UP001526201"/>
    </source>
</evidence>
<dbReference type="Proteomes" id="UP001526201">
    <property type="component" value="Unassembled WGS sequence"/>
</dbReference>
<dbReference type="SUPFAM" id="SSF53850">
    <property type="entry name" value="Periplasmic binding protein-like II"/>
    <property type="match status" value="1"/>
</dbReference>
<evidence type="ECO:0000313" key="1">
    <source>
        <dbReference type="EMBL" id="MCV7227977.1"/>
    </source>
</evidence>
<gene>
    <name evidence="1" type="ORF">H7J73_18345</name>
</gene>
<proteinExistence type="predicted"/>
<organism evidence="1 2">
    <name type="scientific">Mycolicibacterium komossense</name>
    <dbReference type="NCBI Taxonomy" id="1779"/>
    <lineage>
        <taxon>Bacteria</taxon>
        <taxon>Bacillati</taxon>
        <taxon>Actinomycetota</taxon>
        <taxon>Actinomycetes</taxon>
        <taxon>Mycobacteriales</taxon>
        <taxon>Mycobacteriaceae</taxon>
        <taxon>Mycolicibacterium</taxon>
    </lineage>
</organism>
<comment type="caution">
    <text evidence="1">The sequence shown here is derived from an EMBL/GenBank/DDBJ whole genome shotgun (WGS) entry which is preliminary data.</text>
</comment>
<accession>A0ABT3CEW7</accession>
<dbReference type="RefSeq" id="WP_264069029.1">
    <property type="nucleotide sequence ID" value="NZ_JACKTY010000031.1"/>
</dbReference>
<reference evidence="1 2" key="1">
    <citation type="journal article" date="2022" name="BMC Genomics">
        <title>Comparative genome analysis of mycobacteria focusing on tRNA and non-coding RNA.</title>
        <authorList>
            <person name="Behra P.R.K."/>
            <person name="Pettersson B.M.F."/>
            <person name="Ramesh M."/>
            <person name="Das S."/>
            <person name="Dasgupta S."/>
            <person name="Kirsebom L.A."/>
        </authorList>
    </citation>
    <scope>NUCLEOTIDE SEQUENCE [LARGE SCALE GENOMIC DNA]</scope>
    <source>
        <strain evidence="1 2">DSM 44078</strain>
    </source>
</reference>
<dbReference type="EMBL" id="JACKTY010000031">
    <property type="protein sequence ID" value="MCV7227977.1"/>
    <property type="molecule type" value="Genomic_DNA"/>
</dbReference>
<sequence length="102" mass="10459">MRLPLAPKCPRTVRKPEMDSLVIARRAASAAVVVVACGSAPPSAGAAPESGAPLTVCMYPGFAPFVSAGGDADNITDWTGWDVDFLTKFAATQGRSLVPAPS</sequence>
<protein>
    <submittedName>
        <fullName evidence="1">Uncharacterized protein</fullName>
    </submittedName>
</protein>
<name>A0ABT3CEW7_9MYCO</name>